<dbReference type="AlphaFoldDB" id="A0A2T0T606"/>
<dbReference type="InterPro" id="IPR029044">
    <property type="entry name" value="Nucleotide-diphossugar_trans"/>
</dbReference>
<keyword evidence="3" id="KW-1185">Reference proteome</keyword>
<dbReference type="GO" id="GO:0016740">
    <property type="term" value="F:transferase activity"/>
    <property type="evidence" value="ECO:0007669"/>
    <property type="project" value="UniProtKB-KW"/>
</dbReference>
<evidence type="ECO:0000313" key="3">
    <source>
        <dbReference type="Proteomes" id="UP000238375"/>
    </source>
</evidence>
<comment type="caution">
    <text evidence="2">The sequence shown here is derived from an EMBL/GenBank/DDBJ whole genome shotgun (WGS) entry which is preliminary data.</text>
</comment>
<name>A0A2T0T606_9BACT</name>
<feature type="domain" description="Glycosyltransferase 2-like" evidence="1">
    <location>
        <begin position="11"/>
        <end position="171"/>
    </location>
</feature>
<dbReference type="CDD" id="cd04179">
    <property type="entry name" value="DPM_DPG-synthase_like"/>
    <property type="match status" value="1"/>
</dbReference>
<dbReference type="PANTHER" id="PTHR48090:SF7">
    <property type="entry name" value="RFBJ PROTEIN"/>
    <property type="match status" value="1"/>
</dbReference>
<accession>A0A2T0T606</accession>
<evidence type="ECO:0000259" key="1">
    <source>
        <dbReference type="Pfam" id="PF00535"/>
    </source>
</evidence>
<organism evidence="2 3">
    <name type="scientific">Spirosoma oryzae</name>
    <dbReference type="NCBI Taxonomy" id="1469603"/>
    <lineage>
        <taxon>Bacteria</taxon>
        <taxon>Pseudomonadati</taxon>
        <taxon>Bacteroidota</taxon>
        <taxon>Cytophagia</taxon>
        <taxon>Cytophagales</taxon>
        <taxon>Cytophagaceae</taxon>
        <taxon>Spirosoma</taxon>
    </lineage>
</organism>
<dbReference type="Proteomes" id="UP000238375">
    <property type="component" value="Unassembled WGS sequence"/>
</dbReference>
<proteinExistence type="predicted"/>
<evidence type="ECO:0000313" key="2">
    <source>
        <dbReference type="EMBL" id="PRY41096.1"/>
    </source>
</evidence>
<protein>
    <submittedName>
        <fullName evidence="2">Glycosyltransferase involved in cell wall biosynthesis</fullName>
    </submittedName>
</protein>
<sequence length="251" mass="28056">MSPTPAPRILIVIPCYNEEASIVSVVNDVAQARHQSGLVLDTLVVNDCSTDGTLVQLQTLPGCNYLNLPVNLGIGGAMQAGYRYAYRHGYDMAVQMDGDGQHPADELPKLLAPLLADKADVVIGSRFLERTGFQSTAVRRIGINYFRRLNRWLIGQTVHDSTSGFRAFNRRTLAIVDRYYPDEYPEPEAIVQFGLHQLRIQEVPVQMRERQGGVSSINTGRAFYYMLKVTLGILFVYIRLRGRRTLTPLAG</sequence>
<dbReference type="SUPFAM" id="SSF53448">
    <property type="entry name" value="Nucleotide-diphospho-sugar transferases"/>
    <property type="match status" value="1"/>
</dbReference>
<reference evidence="2 3" key="1">
    <citation type="submission" date="2018-03" db="EMBL/GenBank/DDBJ databases">
        <title>Genomic Encyclopedia of Archaeal and Bacterial Type Strains, Phase II (KMG-II): from individual species to whole genera.</title>
        <authorList>
            <person name="Goeker M."/>
        </authorList>
    </citation>
    <scope>NUCLEOTIDE SEQUENCE [LARGE SCALE GENOMIC DNA]</scope>
    <source>
        <strain evidence="2 3">DSM 28354</strain>
    </source>
</reference>
<dbReference type="RefSeq" id="WP_106137512.1">
    <property type="nucleotide sequence ID" value="NZ_PVTE01000006.1"/>
</dbReference>
<dbReference type="InterPro" id="IPR050256">
    <property type="entry name" value="Glycosyltransferase_2"/>
</dbReference>
<dbReference type="OrthoDB" id="9810303at2"/>
<keyword evidence="2" id="KW-0808">Transferase</keyword>
<dbReference type="Gene3D" id="3.90.550.10">
    <property type="entry name" value="Spore Coat Polysaccharide Biosynthesis Protein SpsA, Chain A"/>
    <property type="match status" value="1"/>
</dbReference>
<dbReference type="PANTHER" id="PTHR48090">
    <property type="entry name" value="UNDECAPRENYL-PHOSPHATE 4-DEOXY-4-FORMAMIDO-L-ARABINOSE TRANSFERASE-RELATED"/>
    <property type="match status" value="1"/>
</dbReference>
<dbReference type="InterPro" id="IPR001173">
    <property type="entry name" value="Glyco_trans_2-like"/>
</dbReference>
<dbReference type="Pfam" id="PF00535">
    <property type="entry name" value="Glycos_transf_2"/>
    <property type="match status" value="1"/>
</dbReference>
<gene>
    <name evidence="2" type="ORF">CLV58_106283</name>
</gene>
<dbReference type="EMBL" id="PVTE01000006">
    <property type="protein sequence ID" value="PRY41096.1"/>
    <property type="molecule type" value="Genomic_DNA"/>
</dbReference>